<evidence type="ECO:0000313" key="2">
    <source>
        <dbReference type="Proteomes" id="UP001597169"/>
    </source>
</evidence>
<dbReference type="EMBL" id="JBHTKX010000001">
    <property type="protein sequence ID" value="MFD1128068.1"/>
    <property type="molecule type" value="Genomic_DNA"/>
</dbReference>
<name>A0ABW3PT71_9BACL</name>
<accession>A0ABW3PT71</accession>
<sequence length="51" mass="6060">MSYSLKFHEPIHIQKAESRVVTILQDSIHITMNDFDFDGEYYGDESDDYEE</sequence>
<reference evidence="2" key="1">
    <citation type="journal article" date="2019" name="Int. J. Syst. Evol. Microbiol.">
        <title>The Global Catalogue of Microorganisms (GCM) 10K type strain sequencing project: providing services to taxonomists for standard genome sequencing and annotation.</title>
        <authorList>
            <consortium name="The Broad Institute Genomics Platform"/>
            <consortium name="The Broad Institute Genome Sequencing Center for Infectious Disease"/>
            <person name="Wu L."/>
            <person name="Ma J."/>
        </authorList>
    </citation>
    <scope>NUCLEOTIDE SEQUENCE [LARGE SCALE GENOMIC DNA]</scope>
    <source>
        <strain evidence="2">CCUG 53519</strain>
    </source>
</reference>
<comment type="caution">
    <text evidence="1">The sequence shown here is derived from an EMBL/GenBank/DDBJ whole genome shotgun (WGS) entry which is preliminary data.</text>
</comment>
<organism evidence="1 2">
    <name type="scientific">Paenibacillus provencensis</name>
    <dbReference type="NCBI Taxonomy" id="441151"/>
    <lineage>
        <taxon>Bacteria</taxon>
        <taxon>Bacillati</taxon>
        <taxon>Bacillota</taxon>
        <taxon>Bacilli</taxon>
        <taxon>Bacillales</taxon>
        <taxon>Paenibacillaceae</taxon>
        <taxon>Paenibacillus</taxon>
    </lineage>
</organism>
<dbReference type="Proteomes" id="UP001597169">
    <property type="component" value="Unassembled WGS sequence"/>
</dbReference>
<proteinExistence type="predicted"/>
<protein>
    <submittedName>
        <fullName evidence="1">Uncharacterized protein</fullName>
    </submittedName>
</protein>
<dbReference type="RefSeq" id="WP_251583906.1">
    <property type="nucleotide sequence ID" value="NZ_JBHTKX010000001.1"/>
</dbReference>
<evidence type="ECO:0000313" key="1">
    <source>
        <dbReference type="EMBL" id="MFD1128068.1"/>
    </source>
</evidence>
<keyword evidence="2" id="KW-1185">Reference proteome</keyword>
<gene>
    <name evidence="1" type="ORF">ACFQ3J_07780</name>
</gene>